<dbReference type="InterPro" id="IPR007695">
    <property type="entry name" value="DNA_mismatch_repair_MutS-lik_N"/>
</dbReference>
<protein>
    <recommendedName>
        <fullName evidence="2">DNA mismatch repair protein MutS-like N-terminal domain-containing protein</fullName>
    </recommendedName>
</protein>
<dbReference type="Proteomes" id="UP000023152">
    <property type="component" value="Unassembled WGS sequence"/>
</dbReference>
<dbReference type="SUPFAM" id="SSF55271">
    <property type="entry name" value="DNA repair protein MutS, domain I"/>
    <property type="match status" value="1"/>
</dbReference>
<gene>
    <name evidence="3" type="ORF">RFI_27081</name>
</gene>
<dbReference type="InterPro" id="IPR016151">
    <property type="entry name" value="DNA_mismatch_repair_MutS_N"/>
</dbReference>
<comment type="caution">
    <text evidence="3">The sequence shown here is derived from an EMBL/GenBank/DDBJ whole genome shotgun (WGS) entry which is preliminary data.</text>
</comment>
<dbReference type="EMBL" id="ASPP01023542">
    <property type="protein sequence ID" value="ETO10299.1"/>
    <property type="molecule type" value="Genomic_DNA"/>
</dbReference>
<feature type="compositionally biased region" description="Basic and acidic residues" evidence="1">
    <location>
        <begin position="1"/>
        <end position="27"/>
    </location>
</feature>
<feature type="compositionally biased region" description="Gly residues" evidence="1">
    <location>
        <begin position="204"/>
        <end position="213"/>
    </location>
</feature>
<keyword evidence="4" id="KW-1185">Reference proteome</keyword>
<feature type="domain" description="DNA mismatch repair protein MutS-like N-terminal" evidence="2">
    <location>
        <begin position="239"/>
        <end position="271"/>
    </location>
</feature>
<feature type="region of interest" description="Disordered" evidence="1">
    <location>
        <begin position="1"/>
        <end position="59"/>
    </location>
</feature>
<feature type="region of interest" description="Disordered" evidence="1">
    <location>
        <begin position="193"/>
        <end position="233"/>
    </location>
</feature>
<dbReference type="Pfam" id="PF01624">
    <property type="entry name" value="MutS_I"/>
    <property type="match status" value="1"/>
</dbReference>
<evidence type="ECO:0000313" key="3">
    <source>
        <dbReference type="EMBL" id="ETO10299.1"/>
    </source>
</evidence>
<feature type="non-terminal residue" evidence="3">
    <location>
        <position position="272"/>
    </location>
</feature>
<organism evidence="3 4">
    <name type="scientific">Reticulomyxa filosa</name>
    <dbReference type="NCBI Taxonomy" id="46433"/>
    <lineage>
        <taxon>Eukaryota</taxon>
        <taxon>Sar</taxon>
        <taxon>Rhizaria</taxon>
        <taxon>Retaria</taxon>
        <taxon>Foraminifera</taxon>
        <taxon>Monothalamids</taxon>
        <taxon>Reticulomyxidae</taxon>
        <taxon>Reticulomyxa</taxon>
    </lineage>
</organism>
<evidence type="ECO:0000313" key="4">
    <source>
        <dbReference type="Proteomes" id="UP000023152"/>
    </source>
</evidence>
<reference evidence="3 4" key="1">
    <citation type="journal article" date="2013" name="Curr. Biol.">
        <title>The Genome of the Foraminiferan Reticulomyxa filosa.</title>
        <authorList>
            <person name="Glockner G."/>
            <person name="Hulsmann N."/>
            <person name="Schleicher M."/>
            <person name="Noegel A.A."/>
            <person name="Eichinger L."/>
            <person name="Gallinger C."/>
            <person name="Pawlowski J."/>
            <person name="Sierra R."/>
            <person name="Euteneuer U."/>
            <person name="Pillet L."/>
            <person name="Moustafa A."/>
            <person name="Platzer M."/>
            <person name="Groth M."/>
            <person name="Szafranski K."/>
            <person name="Schliwa M."/>
        </authorList>
    </citation>
    <scope>NUCLEOTIDE SEQUENCE [LARGE SCALE GENOMIC DNA]</scope>
</reference>
<accession>X6M8R0</accession>
<proteinExistence type="predicted"/>
<evidence type="ECO:0000256" key="1">
    <source>
        <dbReference type="SAM" id="MobiDB-lite"/>
    </source>
</evidence>
<evidence type="ECO:0000259" key="2">
    <source>
        <dbReference type="Pfam" id="PF01624"/>
    </source>
</evidence>
<dbReference type="GO" id="GO:0006298">
    <property type="term" value="P:mismatch repair"/>
    <property type="evidence" value="ECO:0007669"/>
    <property type="project" value="InterPro"/>
</dbReference>
<dbReference type="Gene3D" id="3.40.1170.10">
    <property type="entry name" value="DNA repair protein MutS, domain I"/>
    <property type="match status" value="1"/>
</dbReference>
<dbReference type="GO" id="GO:0005524">
    <property type="term" value="F:ATP binding"/>
    <property type="evidence" value="ECO:0007669"/>
    <property type="project" value="InterPro"/>
</dbReference>
<dbReference type="AlphaFoldDB" id="X6M8R0"/>
<name>X6M8R0_RETFI</name>
<sequence length="272" mass="30492">MTWERPRDEARPTRSNRNEGIENKNKDISGMAESTQSKRQQKKTGMKRTLQECSDDEEEKNRLFHFSSFSAWASPPQNRGYPNSKAQLGNVIVTTNKKKKKKGTNVEETKMEDIPDLTAFLLSNSDTQSPREKRRPRRSDVGLIDECSENGSGGNGSNPLGNVPLEVLEYFNGSAMDADIVKLFEQWIKVHDKGKEERKESNSSGGGGGGGGGGEDDNNKNGNTTMAPSANPTDRMWALEEQFFEWKKEYPGVLLLIENGYKYECFHVDALM</sequence>
<dbReference type="GO" id="GO:0030983">
    <property type="term" value="F:mismatched DNA binding"/>
    <property type="evidence" value="ECO:0007669"/>
    <property type="project" value="InterPro"/>
</dbReference>
<feature type="region of interest" description="Disordered" evidence="1">
    <location>
        <begin position="121"/>
        <end position="160"/>
    </location>
</feature>